<dbReference type="SUPFAM" id="SSF56322">
    <property type="entry name" value="ADC synthase"/>
    <property type="match status" value="1"/>
</dbReference>
<dbReference type="Gene3D" id="3.60.120.10">
    <property type="entry name" value="Anthranilate synthase"/>
    <property type="match status" value="1"/>
</dbReference>
<sequence length="578" mass="64861">MVSPFLFFEFADRDGKKHPKAFHNPEEIIAAHSIDEVIPALIKVQNAVNAGYYAAGYLSYEAAPAFDQAYAVKSGNKMPLLWFGIFKKPAMIDHSGTHGGYDVSDWKPTTTYQNYQMGMAKIKEAIAEGATYQVNYTMRLRSKFEGDDFSFYKQLSRAQSSNYSAYLNIGTYRILSASPELFFHWNGSEIITRPMKGTTKRGLSWEEDEQNAAWLYESEKNRAENVMIVDLLRNDLGNIAETGSVEVSRLFEIERYPTVLQMTSTIKAQTRPEVQLKDIFSALFPCGSITGAPKVSTMQIISDLEDSPREVYCGAIGFISPEGEAVFNVPIRTVVINTNTNEAEYGVGGGVTWDSTTKGEYSEMITKAELLTVQQPEFDLLESLKLENGNYVLLDRHVNRLQKSAAYFCFPLSLENVYDSLKAFAASHQTGTYKVRLLVSRNGNVSTEGQMITPLAEPLNVTLADTPISRNHPFLYHKTTHRTVYDQCRSHHPNVFDVLLWNEEGELTEFTIGNLVLELEDGLWTPPAKSGLLAGTFRDELLSTGKIKERILKADDLKACSSIWLINSVRGWVQVDLI</sequence>
<comment type="caution">
    <text evidence="2">The sequence shown here is derived from an EMBL/GenBank/DDBJ whole genome shotgun (WGS) entry which is preliminary data.</text>
</comment>
<reference evidence="2 3" key="1">
    <citation type="submission" date="2021-01" db="EMBL/GenBank/DDBJ databases">
        <title>Genomic Encyclopedia of Type Strains, Phase IV (KMG-IV): sequencing the most valuable type-strain genomes for metagenomic binning, comparative biology and taxonomic classification.</title>
        <authorList>
            <person name="Goeker M."/>
        </authorList>
    </citation>
    <scope>NUCLEOTIDE SEQUENCE [LARGE SCALE GENOMIC DNA]</scope>
    <source>
        <strain evidence="2 3">DSM 28236</strain>
    </source>
</reference>
<dbReference type="InterPro" id="IPR036038">
    <property type="entry name" value="Aminotransferase-like"/>
</dbReference>
<dbReference type="Proteomes" id="UP000808914">
    <property type="component" value="Unassembled WGS sequence"/>
</dbReference>
<dbReference type="InterPro" id="IPR019999">
    <property type="entry name" value="Anth_synth_I-like"/>
</dbReference>
<dbReference type="PRINTS" id="PR00095">
    <property type="entry name" value="ANTSNTHASEI"/>
</dbReference>
<name>A0ABS2Q056_9BACL</name>
<dbReference type="InterPro" id="IPR043131">
    <property type="entry name" value="BCAT-like_N"/>
</dbReference>
<dbReference type="EC" id="4.1.3.38" evidence="2"/>
<dbReference type="Gene3D" id="3.30.470.10">
    <property type="match status" value="1"/>
</dbReference>
<keyword evidence="2" id="KW-0456">Lyase</keyword>
<dbReference type="PANTHER" id="PTHR11236">
    <property type="entry name" value="AMINOBENZOATE/ANTHRANILATE SYNTHASE"/>
    <property type="match status" value="1"/>
</dbReference>
<dbReference type="PANTHER" id="PTHR11236:SF50">
    <property type="entry name" value="AMINODEOXYCHORISMATE SYNTHASE COMPONENT 1"/>
    <property type="match status" value="1"/>
</dbReference>
<dbReference type="InterPro" id="IPR043132">
    <property type="entry name" value="BCAT-like_C"/>
</dbReference>
<organism evidence="2 3">
    <name type="scientific">Scopulibacillus daqui</name>
    <dbReference type="NCBI Taxonomy" id="1469162"/>
    <lineage>
        <taxon>Bacteria</taxon>
        <taxon>Bacillati</taxon>
        <taxon>Bacillota</taxon>
        <taxon>Bacilli</taxon>
        <taxon>Bacillales</taxon>
        <taxon>Sporolactobacillaceae</taxon>
        <taxon>Scopulibacillus</taxon>
    </lineage>
</organism>
<gene>
    <name evidence="2" type="ORF">JOD45_001814</name>
</gene>
<keyword evidence="2" id="KW-0032">Aminotransferase</keyword>
<dbReference type="Pfam" id="PF00425">
    <property type="entry name" value="Chorismate_bind"/>
    <property type="match status" value="1"/>
</dbReference>
<dbReference type="InterPro" id="IPR001544">
    <property type="entry name" value="Aminotrans_IV"/>
</dbReference>
<evidence type="ECO:0000259" key="1">
    <source>
        <dbReference type="Pfam" id="PF00425"/>
    </source>
</evidence>
<dbReference type="GO" id="GO:0008696">
    <property type="term" value="F:4-amino-4-deoxychorismate lyase activity"/>
    <property type="evidence" value="ECO:0007669"/>
    <property type="project" value="UniProtKB-EC"/>
</dbReference>
<dbReference type="Gene3D" id="3.20.10.10">
    <property type="entry name" value="D-amino Acid Aminotransferase, subunit A, domain 2"/>
    <property type="match status" value="1"/>
</dbReference>
<dbReference type="EMBL" id="JAFBER010000010">
    <property type="protein sequence ID" value="MBM7645596.1"/>
    <property type="molecule type" value="Genomic_DNA"/>
</dbReference>
<dbReference type="InterPro" id="IPR015890">
    <property type="entry name" value="Chorismate_C"/>
</dbReference>
<keyword evidence="3" id="KW-1185">Reference proteome</keyword>
<dbReference type="SUPFAM" id="SSF56752">
    <property type="entry name" value="D-aminoacid aminotransferase-like PLP-dependent enzymes"/>
    <property type="match status" value="1"/>
</dbReference>
<dbReference type="InterPro" id="IPR005801">
    <property type="entry name" value="ADC_synthase"/>
</dbReference>
<keyword evidence="2" id="KW-0808">Transferase</keyword>
<dbReference type="GO" id="GO:0046820">
    <property type="term" value="F:4-amino-4-deoxychorismate synthase activity"/>
    <property type="evidence" value="ECO:0007669"/>
    <property type="project" value="UniProtKB-EC"/>
</dbReference>
<accession>A0ABS2Q056</accession>
<dbReference type="Pfam" id="PF01063">
    <property type="entry name" value="Aminotran_4"/>
    <property type="match status" value="1"/>
</dbReference>
<protein>
    <submittedName>
        <fullName evidence="2">Para-aminobenzoate synthetase/4-amino-4-deoxychorismate lyase</fullName>
        <ecNumber evidence="2">2.6.1.85</ecNumber>
        <ecNumber evidence="2">4.1.3.38</ecNumber>
    </submittedName>
</protein>
<evidence type="ECO:0000313" key="3">
    <source>
        <dbReference type="Proteomes" id="UP000808914"/>
    </source>
</evidence>
<dbReference type="NCBIfam" id="TIGR00553">
    <property type="entry name" value="pabB"/>
    <property type="match status" value="1"/>
</dbReference>
<dbReference type="InterPro" id="IPR005802">
    <property type="entry name" value="ADC_synth_comp_1"/>
</dbReference>
<dbReference type="EC" id="2.6.1.85" evidence="2"/>
<evidence type="ECO:0000313" key="2">
    <source>
        <dbReference type="EMBL" id="MBM7645596.1"/>
    </source>
</evidence>
<proteinExistence type="predicted"/>
<dbReference type="RefSeq" id="WP_205003531.1">
    <property type="nucleotide sequence ID" value="NZ_JAFBER010000010.1"/>
</dbReference>
<feature type="domain" description="Chorismate-utilising enzyme C-terminal" evidence="1">
    <location>
        <begin position="113"/>
        <end position="367"/>
    </location>
</feature>